<comment type="caution">
    <text evidence="18">The sequence shown here is derived from an EMBL/GenBank/DDBJ whole genome shotgun (WGS) entry which is preliminary data.</text>
</comment>
<evidence type="ECO:0000256" key="3">
    <source>
        <dbReference type="ARBA" id="ARBA00012374"/>
    </source>
</evidence>
<comment type="miscellaneous">
    <text evidence="17">Bacitracin is thought to be involved in the inhibition of peptidoglycan synthesis by sequestering undecaprenyl diphosphate, thereby reducing the pool of lipid carrier available.</text>
</comment>
<keyword evidence="11 17" id="KW-0472">Membrane</keyword>
<accession>A0A9D1V7N8</accession>
<dbReference type="GO" id="GO:0005886">
    <property type="term" value="C:plasma membrane"/>
    <property type="evidence" value="ECO:0007669"/>
    <property type="project" value="UniProtKB-SubCell"/>
</dbReference>
<dbReference type="GO" id="GO:0050380">
    <property type="term" value="F:undecaprenyl-diphosphatase activity"/>
    <property type="evidence" value="ECO:0007669"/>
    <property type="project" value="UniProtKB-UniRule"/>
</dbReference>
<dbReference type="GO" id="GO:0046677">
    <property type="term" value="P:response to antibiotic"/>
    <property type="evidence" value="ECO:0007669"/>
    <property type="project" value="UniProtKB-UniRule"/>
</dbReference>
<evidence type="ECO:0000256" key="6">
    <source>
        <dbReference type="ARBA" id="ARBA00022692"/>
    </source>
</evidence>
<dbReference type="GO" id="GO:0009252">
    <property type="term" value="P:peptidoglycan biosynthetic process"/>
    <property type="evidence" value="ECO:0007669"/>
    <property type="project" value="UniProtKB-KW"/>
</dbReference>
<evidence type="ECO:0000256" key="11">
    <source>
        <dbReference type="ARBA" id="ARBA00023136"/>
    </source>
</evidence>
<name>A0A9D1V7N8_9FIRM</name>
<dbReference type="GO" id="GO:0008360">
    <property type="term" value="P:regulation of cell shape"/>
    <property type="evidence" value="ECO:0007669"/>
    <property type="project" value="UniProtKB-KW"/>
</dbReference>
<keyword evidence="13 17" id="KW-0961">Cell wall biogenesis/degradation</keyword>
<evidence type="ECO:0000256" key="15">
    <source>
        <dbReference type="ARBA" id="ARBA00032932"/>
    </source>
</evidence>
<evidence type="ECO:0000256" key="8">
    <source>
        <dbReference type="ARBA" id="ARBA00022960"/>
    </source>
</evidence>
<evidence type="ECO:0000256" key="7">
    <source>
        <dbReference type="ARBA" id="ARBA00022801"/>
    </source>
</evidence>
<evidence type="ECO:0000256" key="16">
    <source>
        <dbReference type="ARBA" id="ARBA00047594"/>
    </source>
</evidence>
<evidence type="ECO:0000256" key="12">
    <source>
        <dbReference type="ARBA" id="ARBA00023251"/>
    </source>
</evidence>
<comment type="subcellular location">
    <subcellularLocation>
        <location evidence="1 17">Cell membrane</location>
        <topology evidence="1 17">Multi-pass membrane protein</topology>
    </subcellularLocation>
</comment>
<keyword evidence="12 17" id="KW-0046">Antibiotic resistance</keyword>
<dbReference type="InterPro" id="IPR003824">
    <property type="entry name" value="UppP"/>
</dbReference>
<keyword evidence="5 17" id="KW-1003">Cell membrane</keyword>
<proteinExistence type="inferred from homology"/>
<evidence type="ECO:0000313" key="19">
    <source>
        <dbReference type="Proteomes" id="UP000824204"/>
    </source>
</evidence>
<keyword evidence="6 17" id="KW-0812">Transmembrane</keyword>
<evidence type="ECO:0000256" key="4">
    <source>
        <dbReference type="ARBA" id="ARBA00021581"/>
    </source>
</evidence>
<dbReference type="EMBL" id="DXFX01000042">
    <property type="protein sequence ID" value="HIX07443.1"/>
    <property type="molecule type" value="Genomic_DNA"/>
</dbReference>
<dbReference type="PANTHER" id="PTHR30622:SF2">
    <property type="entry name" value="UNDECAPRENYL-DIPHOSPHATASE"/>
    <property type="match status" value="1"/>
</dbReference>
<dbReference type="PANTHER" id="PTHR30622">
    <property type="entry name" value="UNDECAPRENYL-DIPHOSPHATASE"/>
    <property type="match status" value="1"/>
</dbReference>
<comment type="catalytic activity">
    <reaction evidence="16 17">
        <text>di-trans,octa-cis-undecaprenyl diphosphate + H2O = di-trans,octa-cis-undecaprenyl phosphate + phosphate + H(+)</text>
        <dbReference type="Rhea" id="RHEA:28094"/>
        <dbReference type="ChEBI" id="CHEBI:15377"/>
        <dbReference type="ChEBI" id="CHEBI:15378"/>
        <dbReference type="ChEBI" id="CHEBI:43474"/>
        <dbReference type="ChEBI" id="CHEBI:58405"/>
        <dbReference type="ChEBI" id="CHEBI:60392"/>
        <dbReference type="EC" id="3.6.1.27"/>
    </reaction>
</comment>
<evidence type="ECO:0000256" key="17">
    <source>
        <dbReference type="HAMAP-Rule" id="MF_01006"/>
    </source>
</evidence>
<feature type="transmembrane region" description="Helical" evidence="17">
    <location>
        <begin position="236"/>
        <end position="256"/>
    </location>
</feature>
<feature type="transmembrane region" description="Helical" evidence="17">
    <location>
        <begin position="75"/>
        <end position="94"/>
    </location>
</feature>
<dbReference type="Pfam" id="PF02673">
    <property type="entry name" value="BacA"/>
    <property type="match status" value="1"/>
</dbReference>
<evidence type="ECO:0000256" key="5">
    <source>
        <dbReference type="ARBA" id="ARBA00022475"/>
    </source>
</evidence>
<feature type="transmembrane region" description="Helical" evidence="17">
    <location>
        <begin position="106"/>
        <end position="124"/>
    </location>
</feature>
<evidence type="ECO:0000256" key="14">
    <source>
        <dbReference type="ARBA" id="ARBA00032707"/>
    </source>
</evidence>
<reference evidence="18" key="1">
    <citation type="journal article" date="2021" name="PeerJ">
        <title>Extensive microbial diversity within the chicken gut microbiome revealed by metagenomics and culture.</title>
        <authorList>
            <person name="Gilroy R."/>
            <person name="Ravi A."/>
            <person name="Getino M."/>
            <person name="Pursley I."/>
            <person name="Horton D.L."/>
            <person name="Alikhan N.F."/>
            <person name="Baker D."/>
            <person name="Gharbi K."/>
            <person name="Hall N."/>
            <person name="Watson M."/>
            <person name="Adriaenssens E.M."/>
            <person name="Foster-Nyarko E."/>
            <person name="Jarju S."/>
            <person name="Secka A."/>
            <person name="Antonio M."/>
            <person name="Oren A."/>
            <person name="Chaudhuri R.R."/>
            <person name="La Ragione R."/>
            <person name="Hildebrand F."/>
            <person name="Pallen M.J."/>
        </authorList>
    </citation>
    <scope>NUCLEOTIDE SEQUENCE</scope>
    <source>
        <strain evidence="18">811</strain>
    </source>
</reference>
<gene>
    <name evidence="17" type="primary">uppP</name>
    <name evidence="18" type="ORF">H9741_03155</name>
</gene>
<organism evidence="18 19">
    <name type="scientific">Candidatus Borkfalkia faecipullorum</name>
    <dbReference type="NCBI Taxonomy" id="2838510"/>
    <lineage>
        <taxon>Bacteria</taxon>
        <taxon>Bacillati</taxon>
        <taxon>Bacillota</taxon>
        <taxon>Clostridia</taxon>
        <taxon>Christensenellales</taxon>
        <taxon>Christensenellaceae</taxon>
        <taxon>Candidatus Borkfalkia</taxon>
    </lineage>
</organism>
<protein>
    <recommendedName>
        <fullName evidence="4 17">Undecaprenyl-diphosphatase</fullName>
        <ecNumber evidence="3 17">3.6.1.27</ecNumber>
    </recommendedName>
    <alternativeName>
        <fullName evidence="15 17">Bacitracin resistance protein</fullName>
    </alternativeName>
    <alternativeName>
        <fullName evidence="14 17">Undecaprenyl pyrophosphate phosphatase</fullName>
    </alternativeName>
</protein>
<comment type="similarity">
    <text evidence="2 17">Belongs to the UppP family.</text>
</comment>
<evidence type="ECO:0000256" key="1">
    <source>
        <dbReference type="ARBA" id="ARBA00004651"/>
    </source>
</evidence>
<keyword evidence="8 17" id="KW-0133">Cell shape</keyword>
<keyword evidence="7 17" id="KW-0378">Hydrolase</keyword>
<feature type="transmembrane region" description="Helical" evidence="17">
    <location>
        <begin position="43"/>
        <end position="63"/>
    </location>
</feature>
<dbReference type="GO" id="GO:0071555">
    <property type="term" value="P:cell wall organization"/>
    <property type="evidence" value="ECO:0007669"/>
    <property type="project" value="UniProtKB-KW"/>
</dbReference>
<dbReference type="EC" id="3.6.1.27" evidence="3 17"/>
<reference evidence="18" key="2">
    <citation type="submission" date="2021-04" db="EMBL/GenBank/DDBJ databases">
        <authorList>
            <person name="Gilroy R."/>
        </authorList>
    </citation>
    <scope>NUCLEOTIDE SEQUENCE</scope>
    <source>
        <strain evidence="18">811</strain>
    </source>
</reference>
<keyword evidence="9 17" id="KW-0573">Peptidoglycan synthesis</keyword>
<evidence type="ECO:0000313" key="18">
    <source>
        <dbReference type="EMBL" id="HIX07443.1"/>
    </source>
</evidence>
<evidence type="ECO:0000256" key="2">
    <source>
        <dbReference type="ARBA" id="ARBA00010621"/>
    </source>
</evidence>
<sequence length="257" mass="27238">MEVWKAAVLGLVQGLTEFLPVSSSGHLLLFERILGADTGGADLFLGVMLHAGTLAALLLLYAPRLWRILREDRKMLLFLAAGTLPAALAGVLLGDITDELFFGGKWLWLTFAATGILLVLCGRAKQNSLPLTMRRALFVGGAQAFAILPGLSRSGTTLAAGMLCGMDREKAADFSFLLAIPVVAGAVCLELVKAIGDPLSVSAIPLSSLAVGTLCAALAGLFSVKWMLRLVKTRALWGFSVYLFILSACLLACEIFL</sequence>
<dbReference type="AlphaFoldDB" id="A0A9D1V7N8"/>
<feature type="transmembrane region" description="Helical" evidence="17">
    <location>
        <begin position="174"/>
        <end position="192"/>
    </location>
</feature>
<evidence type="ECO:0000256" key="13">
    <source>
        <dbReference type="ARBA" id="ARBA00023316"/>
    </source>
</evidence>
<dbReference type="Proteomes" id="UP000824204">
    <property type="component" value="Unassembled WGS sequence"/>
</dbReference>
<evidence type="ECO:0000256" key="10">
    <source>
        <dbReference type="ARBA" id="ARBA00022989"/>
    </source>
</evidence>
<keyword evidence="10 17" id="KW-1133">Transmembrane helix</keyword>
<dbReference type="HAMAP" id="MF_01006">
    <property type="entry name" value="Undec_diphosphatase"/>
    <property type="match status" value="1"/>
</dbReference>
<comment type="function">
    <text evidence="17">Catalyzes the dephosphorylation of undecaprenyl diphosphate (UPP). Confers resistance to bacitracin.</text>
</comment>
<feature type="transmembrane region" description="Helical" evidence="17">
    <location>
        <begin position="204"/>
        <end position="224"/>
    </location>
</feature>
<evidence type="ECO:0000256" key="9">
    <source>
        <dbReference type="ARBA" id="ARBA00022984"/>
    </source>
</evidence>